<dbReference type="AlphaFoldDB" id="E6KYN1"/>
<accession>E6KYN1</accession>
<evidence type="ECO:0000313" key="1">
    <source>
        <dbReference type="EMBL" id="EFU67308.1"/>
    </source>
</evidence>
<dbReference type="Proteomes" id="UP000032871">
    <property type="component" value="Unassembled WGS sequence"/>
</dbReference>
<keyword evidence="2" id="KW-1185">Reference proteome</keyword>
<proteinExistence type="predicted"/>
<gene>
    <name evidence="1" type="ORF">HMPREF9064_1263</name>
</gene>
<comment type="caution">
    <text evidence="1">The sequence shown here is derived from an EMBL/GenBank/DDBJ whole genome shotgun (WGS) entry which is preliminary data.</text>
</comment>
<name>E6KYN1_9PAST</name>
<reference evidence="1 2" key="1">
    <citation type="submission" date="2010-12" db="EMBL/GenBank/DDBJ databases">
        <authorList>
            <person name="Muzny D."/>
            <person name="Qin X."/>
            <person name="Deng J."/>
            <person name="Jiang H."/>
            <person name="Liu Y."/>
            <person name="Qu J."/>
            <person name="Song X.-Z."/>
            <person name="Zhang L."/>
            <person name="Thornton R."/>
            <person name="Coyle M."/>
            <person name="Francisco L."/>
            <person name="Jackson L."/>
            <person name="Javaid M."/>
            <person name="Korchina V."/>
            <person name="Kovar C."/>
            <person name="Mata R."/>
            <person name="Mathew T."/>
            <person name="Ngo R."/>
            <person name="Nguyen L."/>
            <person name="Nguyen N."/>
            <person name="Okwuonu G."/>
            <person name="Ongeri F."/>
            <person name="Pham C."/>
            <person name="Simmons D."/>
            <person name="Wilczek-Boney K."/>
            <person name="Hale W."/>
            <person name="Jakkamsetti A."/>
            <person name="Pham P."/>
            <person name="Ruth R."/>
            <person name="San Lucas F."/>
            <person name="Warren J."/>
            <person name="Zhang J."/>
            <person name="Zhao Z."/>
            <person name="Zhou C."/>
            <person name="Zhu D."/>
            <person name="Lee S."/>
            <person name="Bess C."/>
            <person name="Blankenburg K."/>
            <person name="Forbes L."/>
            <person name="Fu Q."/>
            <person name="Gubbala S."/>
            <person name="Hirani K."/>
            <person name="Jayaseelan J.C."/>
            <person name="Lara F."/>
            <person name="Munidasa M."/>
            <person name="Palculict T."/>
            <person name="Patil S."/>
            <person name="Pu L.-L."/>
            <person name="Saada N."/>
            <person name="Tang L."/>
            <person name="Weissenberger G."/>
            <person name="Zhu Y."/>
            <person name="Hemphill L."/>
            <person name="Shang Y."/>
            <person name="Youmans B."/>
            <person name="Ayvaz T."/>
            <person name="Ross M."/>
            <person name="Santibanez J."/>
            <person name="Aqrawi P."/>
            <person name="Gross S."/>
            <person name="Joshi V."/>
            <person name="Fowler G."/>
            <person name="Nazareth L."/>
            <person name="Reid J."/>
            <person name="Worley K."/>
            <person name="Petrosino J."/>
            <person name="Highlander S."/>
            <person name="Gibbs R."/>
        </authorList>
    </citation>
    <scope>NUCLEOTIDE SEQUENCE [LARGE SCALE GENOMIC DNA]</scope>
    <source>
        <strain evidence="1 2">ATCC 33393</strain>
    </source>
</reference>
<dbReference type="Gene3D" id="3.90.930.1">
    <property type="match status" value="1"/>
</dbReference>
<organism evidence="1 2">
    <name type="scientific">Aggregatibacter segnis ATCC 33393</name>
    <dbReference type="NCBI Taxonomy" id="888057"/>
    <lineage>
        <taxon>Bacteria</taxon>
        <taxon>Pseudomonadati</taxon>
        <taxon>Pseudomonadota</taxon>
        <taxon>Gammaproteobacteria</taxon>
        <taxon>Pasteurellales</taxon>
        <taxon>Pasteurellaceae</taxon>
        <taxon>Aggregatibacter</taxon>
    </lineage>
</organism>
<sequence length="273" mass="32299">MKILKNFTLFFMTIIISFETIGVELVNSTKKQNKIKEDNQVTKTYSPRPDLTGKQIGSLELFYQFDIKATGEYEPELGLPLYDIYKRTNTADGKTLFYEKEYSGDIKPRPPKNHHKKEIIKFIKNGEERWITIDHYYETTGTPSYIKQYRLWDDINNEIKVAFDKGKVERLYIDTDKFNEVLGIFSDVNYISYTNGKPTQKHYITVQNGVKEDLYENYDEQGTLERVNYLKNTDFIYTKYFYPNGKIKSYVNHHKNIEQDFNENGILIKKLSK</sequence>
<evidence type="ECO:0008006" key="3">
    <source>
        <dbReference type="Google" id="ProtNLM"/>
    </source>
</evidence>
<protein>
    <recommendedName>
        <fullName evidence="3">MORN repeat protein</fullName>
    </recommendedName>
</protein>
<dbReference type="EMBL" id="AEPS01000008">
    <property type="protein sequence ID" value="EFU67308.1"/>
    <property type="molecule type" value="Genomic_DNA"/>
</dbReference>
<evidence type="ECO:0000313" key="2">
    <source>
        <dbReference type="Proteomes" id="UP000032871"/>
    </source>
</evidence>
<dbReference type="HOGENOM" id="CLU_1017949_0_0_6"/>